<protein>
    <recommendedName>
        <fullName evidence="5">Cytochrome P450</fullName>
    </recommendedName>
</protein>
<dbReference type="Proteomes" id="UP000271889">
    <property type="component" value="Unassembled WGS sequence"/>
</dbReference>
<dbReference type="SUPFAM" id="SSF48264">
    <property type="entry name" value="Cytochrome P450"/>
    <property type="match status" value="1"/>
</dbReference>
<dbReference type="PANTHER" id="PTHR24284">
    <property type="entry name" value="CYTOCHROME P450 FAMILY"/>
    <property type="match status" value="1"/>
</dbReference>
<dbReference type="AlphaFoldDB" id="A0A3P6Q7Q1"/>
<dbReference type="OrthoDB" id="5837859at2759"/>
<sequence>MFLIVVSFFLSALGIYIWLFYENVKRLPKGPAPIPFFGNLLSVNFRKLHEDLSDYSKEYGSVFTVWLPLPYVVITDYDLIKEAFAKKGRHIN</sequence>
<dbReference type="PANTHER" id="PTHR24284:SF1">
    <property type="entry name" value="CYTOCHROME P450 FAMILY"/>
    <property type="match status" value="1"/>
</dbReference>
<keyword evidence="2" id="KW-0503">Monooxygenase</keyword>
<keyword evidence="2" id="KW-0560">Oxidoreductase</keyword>
<comment type="similarity">
    <text evidence="1">Belongs to the cytochrome P450 family.</text>
</comment>
<dbReference type="InterPro" id="IPR036396">
    <property type="entry name" value="Cyt_P450_sf"/>
</dbReference>
<dbReference type="Pfam" id="PF00067">
    <property type="entry name" value="p450"/>
    <property type="match status" value="1"/>
</dbReference>
<gene>
    <name evidence="3" type="ORF">CGOC_LOCUS595</name>
</gene>
<dbReference type="GO" id="GO:0005506">
    <property type="term" value="F:iron ion binding"/>
    <property type="evidence" value="ECO:0007669"/>
    <property type="project" value="InterPro"/>
</dbReference>
<dbReference type="InterPro" id="IPR001128">
    <property type="entry name" value="Cyt_P450"/>
</dbReference>
<reference evidence="3 4" key="1">
    <citation type="submission" date="2018-11" db="EMBL/GenBank/DDBJ databases">
        <authorList>
            <consortium name="Pathogen Informatics"/>
        </authorList>
    </citation>
    <scope>NUCLEOTIDE SEQUENCE [LARGE SCALE GENOMIC DNA]</scope>
</reference>
<evidence type="ECO:0000256" key="1">
    <source>
        <dbReference type="ARBA" id="ARBA00010617"/>
    </source>
</evidence>
<evidence type="ECO:0000256" key="2">
    <source>
        <dbReference type="ARBA" id="ARBA00023033"/>
    </source>
</evidence>
<dbReference type="GO" id="GO:0016705">
    <property type="term" value="F:oxidoreductase activity, acting on paired donors, with incorporation or reduction of molecular oxygen"/>
    <property type="evidence" value="ECO:0007669"/>
    <property type="project" value="InterPro"/>
</dbReference>
<keyword evidence="4" id="KW-1185">Reference proteome</keyword>
<organism evidence="3 4">
    <name type="scientific">Cylicostephanus goldi</name>
    <name type="common">Nematode worm</name>
    <dbReference type="NCBI Taxonomy" id="71465"/>
    <lineage>
        <taxon>Eukaryota</taxon>
        <taxon>Metazoa</taxon>
        <taxon>Ecdysozoa</taxon>
        <taxon>Nematoda</taxon>
        <taxon>Chromadorea</taxon>
        <taxon>Rhabditida</taxon>
        <taxon>Rhabditina</taxon>
        <taxon>Rhabditomorpha</taxon>
        <taxon>Strongyloidea</taxon>
        <taxon>Strongylidae</taxon>
        <taxon>Cylicostephanus</taxon>
    </lineage>
</organism>
<evidence type="ECO:0000313" key="4">
    <source>
        <dbReference type="Proteomes" id="UP000271889"/>
    </source>
</evidence>
<accession>A0A3P6Q7Q1</accession>
<dbReference type="EMBL" id="UYRV01000894">
    <property type="protein sequence ID" value="VDK45782.1"/>
    <property type="molecule type" value="Genomic_DNA"/>
</dbReference>
<dbReference type="Gene3D" id="1.10.630.10">
    <property type="entry name" value="Cytochrome P450"/>
    <property type="match status" value="1"/>
</dbReference>
<evidence type="ECO:0008006" key="5">
    <source>
        <dbReference type="Google" id="ProtNLM"/>
    </source>
</evidence>
<dbReference type="GO" id="GO:0004497">
    <property type="term" value="F:monooxygenase activity"/>
    <property type="evidence" value="ECO:0007669"/>
    <property type="project" value="UniProtKB-KW"/>
</dbReference>
<name>A0A3P6Q7Q1_CYLGO</name>
<evidence type="ECO:0000313" key="3">
    <source>
        <dbReference type="EMBL" id="VDK45782.1"/>
    </source>
</evidence>
<dbReference type="GO" id="GO:0020037">
    <property type="term" value="F:heme binding"/>
    <property type="evidence" value="ECO:0007669"/>
    <property type="project" value="InterPro"/>
</dbReference>
<proteinExistence type="inferred from homology"/>